<protein>
    <submittedName>
        <fullName evidence="4">TerD family protein</fullName>
    </submittedName>
</protein>
<evidence type="ECO:0000256" key="2">
    <source>
        <dbReference type="ARBA" id="ARBA00022686"/>
    </source>
</evidence>
<comment type="similarity">
    <text evidence="1">Belongs to the CAPAB/TerDEXZ family.</text>
</comment>
<proteinExistence type="inferred from homology"/>
<name>A0A344LRY8_9FLAO</name>
<evidence type="ECO:0000313" key="4">
    <source>
        <dbReference type="EMBL" id="AXB56680.1"/>
    </source>
</evidence>
<gene>
    <name evidence="4" type="ORF">HYN86_08730</name>
</gene>
<dbReference type="CDD" id="cd06974">
    <property type="entry name" value="TerD_like"/>
    <property type="match status" value="1"/>
</dbReference>
<dbReference type="Pfam" id="PF02342">
    <property type="entry name" value="TerD"/>
    <property type="match status" value="1"/>
</dbReference>
<dbReference type="GO" id="GO:0046690">
    <property type="term" value="P:response to tellurium ion"/>
    <property type="evidence" value="ECO:0007669"/>
    <property type="project" value="UniProtKB-KW"/>
</dbReference>
<sequence>MAINLEKGQRQSIDAPKFTVGLGWDSNSSSTGSSFDLDASVFLVGANGKIPNDNHFIYYNNLKSPDQAVTHAGDNLTGDGDGDDEKIYIDLSKISPDVYEICFVVTIHHADTKRQNFGQIRNSFIRILDQSNVELVKYELDEDFSIETAVEFGRIYKRNDEWKFEAVGIGMKGGLQDYLNKYN</sequence>
<evidence type="ECO:0000256" key="1">
    <source>
        <dbReference type="ARBA" id="ARBA00008775"/>
    </source>
</evidence>
<evidence type="ECO:0000313" key="5">
    <source>
        <dbReference type="Proteomes" id="UP000251561"/>
    </source>
</evidence>
<dbReference type="PANTHER" id="PTHR32097">
    <property type="entry name" value="CAMP-BINDING PROTEIN 1-RELATED"/>
    <property type="match status" value="1"/>
</dbReference>
<evidence type="ECO:0000259" key="3">
    <source>
        <dbReference type="Pfam" id="PF02342"/>
    </source>
</evidence>
<dbReference type="InterPro" id="IPR003325">
    <property type="entry name" value="TerD"/>
</dbReference>
<organism evidence="4 5">
    <name type="scientific">Flavobacterium fluviale</name>
    <dbReference type="NCBI Taxonomy" id="2249356"/>
    <lineage>
        <taxon>Bacteria</taxon>
        <taxon>Pseudomonadati</taxon>
        <taxon>Bacteroidota</taxon>
        <taxon>Flavobacteriia</taxon>
        <taxon>Flavobacteriales</taxon>
        <taxon>Flavobacteriaceae</taxon>
        <taxon>Flavobacterium</taxon>
    </lineage>
</organism>
<keyword evidence="5" id="KW-1185">Reference proteome</keyword>
<dbReference type="EMBL" id="CP030261">
    <property type="protein sequence ID" value="AXB56680.1"/>
    <property type="molecule type" value="Genomic_DNA"/>
</dbReference>
<dbReference type="InterPro" id="IPR051324">
    <property type="entry name" value="Stress/Tellurium_Resist"/>
</dbReference>
<dbReference type="PANTHER" id="PTHR32097:SF4">
    <property type="entry name" value="GENERAL STRESS PROTEIN 16U"/>
    <property type="match status" value="1"/>
</dbReference>
<keyword evidence="2" id="KW-0778">Tellurium resistance</keyword>
<feature type="domain" description="TerD" evidence="3">
    <location>
        <begin position="1"/>
        <end position="182"/>
    </location>
</feature>
<dbReference type="RefSeq" id="WP_057117145.1">
    <property type="nucleotide sequence ID" value="NZ_CP030261.1"/>
</dbReference>
<reference evidence="4 5" key="1">
    <citation type="submission" date="2018-06" db="EMBL/GenBank/DDBJ databases">
        <title>Genome sequencing of Flavobacterium.</title>
        <authorList>
            <person name="Baek M.-G."/>
            <person name="Yi H."/>
        </authorList>
    </citation>
    <scope>NUCLEOTIDE SEQUENCE [LARGE SCALE GENOMIC DNA]</scope>
    <source>
        <strain evidence="4 5">HYN0086</strain>
    </source>
</reference>
<dbReference type="Gene3D" id="2.60.60.30">
    <property type="entry name" value="sav2460 like domains"/>
    <property type="match status" value="1"/>
</dbReference>
<accession>A0A344LRY8</accession>
<dbReference type="KEGG" id="ffl:HYN86_08730"/>
<dbReference type="OrthoDB" id="978360at2"/>
<dbReference type="AlphaFoldDB" id="A0A344LRY8"/>
<dbReference type="Proteomes" id="UP000251561">
    <property type="component" value="Chromosome"/>
</dbReference>